<gene>
    <name evidence="1" type="ORF">LCGC14_2620650</name>
</gene>
<evidence type="ECO:0000313" key="1">
    <source>
        <dbReference type="EMBL" id="KKL03978.1"/>
    </source>
</evidence>
<reference evidence="1" key="1">
    <citation type="journal article" date="2015" name="Nature">
        <title>Complex archaea that bridge the gap between prokaryotes and eukaryotes.</title>
        <authorList>
            <person name="Spang A."/>
            <person name="Saw J.H."/>
            <person name="Jorgensen S.L."/>
            <person name="Zaremba-Niedzwiedzka K."/>
            <person name="Martijn J."/>
            <person name="Lind A.E."/>
            <person name="van Eijk R."/>
            <person name="Schleper C."/>
            <person name="Guy L."/>
            <person name="Ettema T.J."/>
        </authorList>
    </citation>
    <scope>NUCLEOTIDE SEQUENCE</scope>
</reference>
<comment type="caution">
    <text evidence="1">The sequence shown here is derived from an EMBL/GenBank/DDBJ whole genome shotgun (WGS) entry which is preliminary data.</text>
</comment>
<dbReference type="AlphaFoldDB" id="A0A0F9CVQ1"/>
<dbReference type="EMBL" id="LAZR01044716">
    <property type="protein sequence ID" value="KKL03978.1"/>
    <property type="molecule type" value="Genomic_DNA"/>
</dbReference>
<sequence>MGNQEHYTGSKYHKGALGLIDKLIGYETAKNDILALELLKDLRAIIELHWGK</sequence>
<organism evidence="1">
    <name type="scientific">marine sediment metagenome</name>
    <dbReference type="NCBI Taxonomy" id="412755"/>
    <lineage>
        <taxon>unclassified sequences</taxon>
        <taxon>metagenomes</taxon>
        <taxon>ecological metagenomes</taxon>
    </lineage>
</organism>
<name>A0A0F9CVQ1_9ZZZZ</name>
<proteinExistence type="predicted"/>
<protein>
    <submittedName>
        <fullName evidence="1">Uncharacterized protein</fullName>
    </submittedName>
</protein>
<accession>A0A0F9CVQ1</accession>